<feature type="compositionally biased region" description="Basic and acidic residues" evidence="1">
    <location>
        <begin position="184"/>
        <end position="251"/>
    </location>
</feature>
<dbReference type="Proteomes" id="UP001271007">
    <property type="component" value="Unassembled WGS sequence"/>
</dbReference>
<organism evidence="2 3">
    <name type="scientific">Extremus antarcticus</name>
    <dbReference type="NCBI Taxonomy" id="702011"/>
    <lineage>
        <taxon>Eukaryota</taxon>
        <taxon>Fungi</taxon>
        <taxon>Dikarya</taxon>
        <taxon>Ascomycota</taxon>
        <taxon>Pezizomycotina</taxon>
        <taxon>Dothideomycetes</taxon>
        <taxon>Dothideomycetidae</taxon>
        <taxon>Mycosphaerellales</taxon>
        <taxon>Extremaceae</taxon>
        <taxon>Extremus</taxon>
    </lineage>
</organism>
<evidence type="ECO:0000313" key="3">
    <source>
        <dbReference type="Proteomes" id="UP001271007"/>
    </source>
</evidence>
<evidence type="ECO:0000313" key="2">
    <source>
        <dbReference type="EMBL" id="KAK3051446.1"/>
    </source>
</evidence>
<dbReference type="AlphaFoldDB" id="A0AAJ0GB52"/>
<comment type="caution">
    <text evidence="2">The sequence shown here is derived from an EMBL/GenBank/DDBJ whole genome shotgun (WGS) entry which is preliminary data.</text>
</comment>
<sequence length="394" mass="43912">MPDMSRPESSFIKGTTRVKKTLRDSTAAYVASQPLFDALRHGVLRTGEQASKLTIARNVVQNLHVGVINDEDKVMGEAQHQRYMDCAVKAWRSATAVYADIFEALADVTAAEPNEGRAERHGHADFAEMARLADEANKHAKKFKLYEEVEMEKAQAAAAGEVEMKDADDDSSDDSSSSSGSVKDYVHPDRKALGEGEKPDKPDKSDKPKMSKKEKQAWTGAAKERRWVKLDKQMEKRREKRKELKKEHLERTGSTTTANPVVPDRTAQPATDETKSKSEDKIYFTDLNGDGGVPVTQSNGVQYEDVSAEVDARMEAKNKARETKKQEKKRKRESGEYTYQTPAEKHAEIKAKKAKTSSRSGGAAFREARHPKRAHKGEDAGDGESRKKQKMSKS</sequence>
<reference evidence="2" key="1">
    <citation type="submission" date="2023-04" db="EMBL/GenBank/DDBJ databases">
        <title>Black Yeasts Isolated from many extreme environments.</title>
        <authorList>
            <person name="Coleine C."/>
            <person name="Stajich J.E."/>
            <person name="Selbmann L."/>
        </authorList>
    </citation>
    <scope>NUCLEOTIDE SEQUENCE</scope>
    <source>
        <strain evidence="2">CCFEE 5312</strain>
    </source>
</reference>
<feature type="compositionally biased region" description="Basic and acidic residues" evidence="1">
    <location>
        <begin position="310"/>
        <end position="325"/>
    </location>
</feature>
<feature type="compositionally biased region" description="Basic and acidic residues" evidence="1">
    <location>
        <begin position="272"/>
        <end position="283"/>
    </location>
</feature>
<gene>
    <name evidence="2" type="ORF">LTR09_007469</name>
</gene>
<dbReference type="EMBL" id="JAWDJX010000026">
    <property type="protein sequence ID" value="KAK3051446.1"/>
    <property type="molecule type" value="Genomic_DNA"/>
</dbReference>
<protein>
    <submittedName>
        <fullName evidence="2">Uncharacterized protein</fullName>
    </submittedName>
</protein>
<name>A0AAJ0GB52_9PEZI</name>
<accession>A0AAJ0GB52</accession>
<proteinExistence type="predicted"/>
<evidence type="ECO:0000256" key="1">
    <source>
        <dbReference type="SAM" id="MobiDB-lite"/>
    </source>
</evidence>
<feature type="compositionally biased region" description="Basic and acidic residues" evidence="1">
    <location>
        <begin position="376"/>
        <end position="386"/>
    </location>
</feature>
<keyword evidence="3" id="KW-1185">Reference proteome</keyword>
<feature type="region of interest" description="Disordered" evidence="1">
    <location>
        <begin position="157"/>
        <end position="394"/>
    </location>
</feature>